<feature type="region of interest" description="Disordered" evidence="2">
    <location>
        <begin position="87"/>
        <end position="188"/>
    </location>
</feature>
<feature type="domain" description="WIBG Mago-binding" evidence="3">
    <location>
        <begin position="24"/>
        <end position="50"/>
    </location>
</feature>
<comment type="caution">
    <text evidence="4">The sequence shown here is derived from an EMBL/GenBank/DDBJ whole genome shotgun (WGS) entry which is preliminary data.</text>
</comment>
<dbReference type="SUPFAM" id="SSF101931">
    <property type="entry name" value="Pym (Within the bgcn gene intron protein, WIBG), N-terminal domain"/>
    <property type="match status" value="1"/>
</dbReference>
<dbReference type="Proteomes" id="UP001174909">
    <property type="component" value="Unassembled WGS sequence"/>
</dbReference>
<evidence type="ECO:0000259" key="3">
    <source>
        <dbReference type="SMART" id="SM01273"/>
    </source>
</evidence>
<evidence type="ECO:0000256" key="2">
    <source>
        <dbReference type="SAM" id="MobiDB-lite"/>
    </source>
</evidence>
<dbReference type="Pfam" id="PF09282">
    <property type="entry name" value="Mago-bind"/>
    <property type="match status" value="1"/>
</dbReference>
<dbReference type="SMART" id="SM01273">
    <property type="entry name" value="Mago-bind"/>
    <property type="match status" value="1"/>
</dbReference>
<protein>
    <submittedName>
        <fullName evidence="4">Partner of Y14 and mago</fullName>
    </submittedName>
</protein>
<evidence type="ECO:0000256" key="1">
    <source>
        <dbReference type="ARBA" id="ARBA00009394"/>
    </source>
</evidence>
<name>A0AA35SN01_GEOBA</name>
<dbReference type="PANTHER" id="PTHR22959">
    <property type="entry name" value="PYM PROTEIN"/>
    <property type="match status" value="1"/>
</dbReference>
<gene>
    <name evidence="4" type="ORF">GBAR_LOCUS18668</name>
</gene>
<comment type="similarity">
    <text evidence="1">Belongs to the pym family.</text>
</comment>
<dbReference type="AlphaFoldDB" id="A0AA35SN01"/>
<feature type="compositionally biased region" description="Basic and acidic residues" evidence="2">
    <location>
        <begin position="139"/>
        <end position="163"/>
    </location>
</feature>
<sequence>MAQGGLLLSAAGMVRENIVYDQDGQAYIPATQRPDGTWRKARRVKDGYIPPDEIPVYQSKGRILAQEVHSAQPAGLRPVDDLSPLARVLGWSPDPEPTNKPLSRAQKKNERKKQKKKEKKANEVAFEIEEVTTGLKEVTLGEKSSKSNGEPETKRKEESKDTVAAKGVGAPASQQQDDTESSRDRLKRERALRKKLKQIRDLEEKIASGGISKPDRDQLAKIAKKADIEAELQDLSESF</sequence>
<dbReference type="GO" id="GO:1903259">
    <property type="term" value="P:exon-exon junction complex disassembly"/>
    <property type="evidence" value="ECO:0007669"/>
    <property type="project" value="InterPro"/>
</dbReference>
<evidence type="ECO:0000313" key="4">
    <source>
        <dbReference type="EMBL" id="CAI8033090.1"/>
    </source>
</evidence>
<dbReference type="EMBL" id="CASHTH010002642">
    <property type="protein sequence ID" value="CAI8033090.1"/>
    <property type="molecule type" value="Genomic_DNA"/>
</dbReference>
<organism evidence="4 5">
    <name type="scientific">Geodia barretti</name>
    <name type="common">Barrett's horny sponge</name>
    <dbReference type="NCBI Taxonomy" id="519541"/>
    <lineage>
        <taxon>Eukaryota</taxon>
        <taxon>Metazoa</taxon>
        <taxon>Porifera</taxon>
        <taxon>Demospongiae</taxon>
        <taxon>Heteroscleromorpha</taxon>
        <taxon>Tetractinellida</taxon>
        <taxon>Astrophorina</taxon>
        <taxon>Geodiidae</taxon>
        <taxon>Geodia</taxon>
    </lineage>
</organism>
<dbReference type="InterPro" id="IPR015362">
    <property type="entry name" value="WIBG_mago-bd"/>
</dbReference>
<dbReference type="GO" id="GO:0005737">
    <property type="term" value="C:cytoplasm"/>
    <property type="evidence" value="ECO:0007669"/>
    <property type="project" value="TreeGrafter"/>
</dbReference>
<keyword evidence="5" id="KW-1185">Reference proteome</keyword>
<dbReference type="InterPro" id="IPR036348">
    <property type="entry name" value="WIBG_N_sf"/>
</dbReference>
<evidence type="ECO:0000313" key="5">
    <source>
        <dbReference type="Proteomes" id="UP001174909"/>
    </source>
</evidence>
<proteinExistence type="inferred from homology"/>
<dbReference type="PANTHER" id="PTHR22959:SF0">
    <property type="entry name" value="PARTNER OF Y14 AND MAGO"/>
    <property type="match status" value="1"/>
</dbReference>
<accession>A0AA35SN01</accession>
<dbReference type="InterPro" id="IPR039333">
    <property type="entry name" value="PYM1"/>
</dbReference>
<feature type="compositionally biased region" description="Basic residues" evidence="2">
    <location>
        <begin position="105"/>
        <end position="119"/>
    </location>
</feature>
<dbReference type="GO" id="GO:0035145">
    <property type="term" value="C:exon-exon junction complex"/>
    <property type="evidence" value="ECO:0007669"/>
    <property type="project" value="TreeGrafter"/>
</dbReference>
<reference evidence="4" key="1">
    <citation type="submission" date="2023-03" db="EMBL/GenBank/DDBJ databases">
        <authorList>
            <person name="Steffen K."/>
            <person name="Cardenas P."/>
        </authorList>
    </citation>
    <scope>NUCLEOTIDE SEQUENCE</scope>
</reference>
<dbReference type="GO" id="GO:0003723">
    <property type="term" value="F:RNA binding"/>
    <property type="evidence" value="ECO:0007669"/>
    <property type="project" value="TreeGrafter"/>
</dbReference>